<gene>
    <name evidence="5" type="ORF">ACE41H_24020</name>
</gene>
<dbReference type="InterPro" id="IPR050319">
    <property type="entry name" value="ABC_transp_ATP-bind"/>
</dbReference>
<evidence type="ECO:0000313" key="6">
    <source>
        <dbReference type="Proteomes" id="UP001580346"/>
    </source>
</evidence>
<dbReference type="GO" id="GO:0005524">
    <property type="term" value="F:ATP binding"/>
    <property type="evidence" value="ECO:0007669"/>
    <property type="project" value="UniProtKB-KW"/>
</dbReference>
<dbReference type="CDD" id="cd03257">
    <property type="entry name" value="ABC_NikE_OppD_transporters"/>
    <property type="match status" value="1"/>
</dbReference>
<dbReference type="InterPro" id="IPR003593">
    <property type="entry name" value="AAA+_ATPase"/>
</dbReference>
<dbReference type="EMBL" id="JBHHMI010000041">
    <property type="protein sequence ID" value="MFB5269825.1"/>
    <property type="molecule type" value="Genomic_DNA"/>
</dbReference>
<evidence type="ECO:0000256" key="3">
    <source>
        <dbReference type="ARBA" id="ARBA00022840"/>
    </source>
</evidence>
<dbReference type="PANTHER" id="PTHR43776">
    <property type="entry name" value="TRANSPORT ATP-BINDING PROTEIN"/>
    <property type="match status" value="1"/>
</dbReference>
<dbReference type="RefSeq" id="WP_375358093.1">
    <property type="nucleotide sequence ID" value="NZ_JBHHMI010000041.1"/>
</dbReference>
<dbReference type="InterPro" id="IPR003439">
    <property type="entry name" value="ABC_transporter-like_ATP-bd"/>
</dbReference>
<evidence type="ECO:0000259" key="4">
    <source>
        <dbReference type="PROSITE" id="PS50893"/>
    </source>
</evidence>
<dbReference type="PROSITE" id="PS00211">
    <property type="entry name" value="ABC_TRANSPORTER_1"/>
    <property type="match status" value="1"/>
</dbReference>
<dbReference type="SMART" id="SM00382">
    <property type="entry name" value="AAA"/>
    <property type="match status" value="1"/>
</dbReference>
<dbReference type="Pfam" id="PF00005">
    <property type="entry name" value="ABC_tran"/>
    <property type="match status" value="1"/>
</dbReference>
<keyword evidence="2" id="KW-0547">Nucleotide-binding</keyword>
<dbReference type="Proteomes" id="UP001580346">
    <property type="component" value="Unassembled WGS sequence"/>
</dbReference>
<accession>A0ABV5B031</accession>
<keyword evidence="1" id="KW-0813">Transport</keyword>
<organism evidence="5 6">
    <name type="scientific">Paenibacillus enshidis</name>
    <dbReference type="NCBI Taxonomy" id="1458439"/>
    <lineage>
        <taxon>Bacteria</taxon>
        <taxon>Bacillati</taxon>
        <taxon>Bacillota</taxon>
        <taxon>Bacilli</taxon>
        <taxon>Bacillales</taxon>
        <taxon>Paenibacillaceae</taxon>
        <taxon>Paenibacillus</taxon>
    </lineage>
</organism>
<comment type="caution">
    <text evidence="5">The sequence shown here is derived from an EMBL/GenBank/DDBJ whole genome shotgun (WGS) entry which is preliminary data.</text>
</comment>
<evidence type="ECO:0000256" key="2">
    <source>
        <dbReference type="ARBA" id="ARBA00022741"/>
    </source>
</evidence>
<reference evidence="5 6" key="1">
    <citation type="submission" date="2024-09" db="EMBL/GenBank/DDBJ databases">
        <title>Paenibacillus zeirhizospherea sp. nov., isolated from surface of the maize (Zea mays) roots in a horticulture field, Hungary.</title>
        <authorList>
            <person name="Marton D."/>
            <person name="Farkas M."/>
            <person name="Bedics A."/>
            <person name="Toth E."/>
            <person name="Tancsics A."/>
            <person name="Boka K."/>
            <person name="Maroti G."/>
            <person name="Kriszt B."/>
            <person name="Cserhati M."/>
        </authorList>
    </citation>
    <scope>NUCLEOTIDE SEQUENCE [LARGE SCALE GENOMIC DNA]</scope>
    <source>
        <strain evidence="5 6">KCTC 33519</strain>
    </source>
</reference>
<proteinExistence type="predicted"/>
<sequence length="269" mass="29788">MNVLELQQLTKTYLLPGGKNVPALQAVDLVLQPGEWLGIVGESGSGKSTLARCIAHLEPVTSGGILYGQQDVTSLRGEALRQHYRQIQLVFQEPGSVFQPRMCIGEFLCEPLLNYKLMPRRHMAAEIGRQLERVGLSPAMAAKYPHELSGGQLQRVMIARAISIYPEVIVFDEPTSALDVSSQRQILELLSTLRQETGVSAIFISHDLAVVQQVCERIAVMQEGRIVDVVADSRRLVSSELHPYTRELFDAVPTINKLINSTFTEPKST</sequence>
<name>A0ABV5B031_9BACL</name>
<dbReference type="InterPro" id="IPR017871">
    <property type="entry name" value="ABC_transporter-like_CS"/>
</dbReference>
<keyword evidence="3 5" id="KW-0067">ATP-binding</keyword>
<dbReference type="Gene3D" id="3.40.50.300">
    <property type="entry name" value="P-loop containing nucleotide triphosphate hydrolases"/>
    <property type="match status" value="1"/>
</dbReference>
<evidence type="ECO:0000313" key="5">
    <source>
        <dbReference type="EMBL" id="MFB5269825.1"/>
    </source>
</evidence>
<evidence type="ECO:0000256" key="1">
    <source>
        <dbReference type="ARBA" id="ARBA00022448"/>
    </source>
</evidence>
<dbReference type="PROSITE" id="PS50893">
    <property type="entry name" value="ABC_TRANSPORTER_2"/>
    <property type="match status" value="1"/>
</dbReference>
<dbReference type="InterPro" id="IPR027417">
    <property type="entry name" value="P-loop_NTPase"/>
</dbReference>
<dbReference type="SUPFAM" id="SSF52540">
    <property type="entry name" value="P-loop containing nucleoside triphosphate hydrolases"/>
    <property type="match status" value="1"/>
</dbReference>
<feature type="domain" description="ABC transporter" evidence="4">
    <location>
        <begin position="4"/>
        <end position="248"/>
    </location>
</feature>
<protein>
    <submittedName>
        <fullName evidence="5">ABC transporter ATP-binding protein</fullName>
    </submittedName>
</protein>
<keyword evidence="6" id="KW-1185">Reference proteome</keyword>